<keyword evidence="8" id="KW-0804">Transcription</keyword>
<dbReference type="GO" id="GO:0043565">
    <property type="term" value="F:sequence-specific DNA binding"/>
    <property type="evidence" value="ECO:0007669"/>
    <property type="project" value="InterPro"/>
</dbReference>
<dbReference type="InterPro" id="IPR014048">
    <property type="entry name" value="MethylDNA_cys_MeTrfase_DNA-bd"/>
</dbReference>
<dbReference type="EC" id="2.1.1.63" evidence="3"/>
<keyword evidence="6" id="KW-0227">DNA damage</keyword>
<keyword evidence="5 13" id="KW-0808">Transferase</keyword>
<dbReference type="FunFam" id="1.10.10.10:FF:000214">
    <property type="entry name" value="Methylated-DNA--protein-cysteine methyltransferase"/>
    <property type="match status" value="1"/>
</dbReference>
<dbReference type="PANTHER" id="PTHR10815:SF13">
    <property type="entry name" value="METHYLATED-DNA--PROTEIN-CYSTEINE METHYLTRANSFERASE"/>
    <property type="match status" value="1"/>
</dbReference>
<keyword evidence="7" id="KW-0805">Transcription regulation</keyword>
<dbReference type="GO" id="GO:0006281">
    <property type="term" value="P:DNA repair"/>
    <property type="evidence" value="ECO:0007669"/>
    <property type="project" value="UniProtKB-KW"/>
</dbReference>
<dbReference type="InterPro" id="IPR001497">
    <property type="entry name" value="MethylDNA_cys_MeTrfase_AS"/>
</dbReference>
<comment type="caution">
    <text evidence="13">The sequence shown here is derived from an EMBL/GenBank/DDBJ whole genome shotgun (WGS) entry which is preliminary data.</text>
</comment>
<dbReference type="InterPro" id="IPR009057">
    <property type="entry name" value="Homeodomain-like_sf"/>
</dbReference>
<evidence type="ECO:0000256" key="10">
    <source>
        <dbReference type="ARBA" id="ARBA00049348"/>
    </source>
</evidence>
<comment type="similarity">
    <text evidence="2">Belongs to the MGMT family.</text>
</comment>
<dbReference type="GO" id="GO:0003700">
    <property type="term" value="F:DNA-binding transcription factor activity"/>
    <property type="evidence" value="ECO:0007669"/>
    <property type="project" value="InterPro"/>
</dbReference>
<dbReference type="NCBIfam" id="TIGR00589">
    <property type="entry name" value="ogt"/>
    <property type="match status" value="1"/>
</dbReference>
<dbReference type="PANTHER" id="PTHR10815">
    <property type="entry name" value="METHYLATED-DNA--PROTEIN-CYSTEINE METHYLTRANSFERASE"/>
    <property type="match status" value="1"/>
</dbReference>
<reference evidence="14" key="1">
    <citation type="submission" date="2017-05" db="EMBL/GenBank/DDBJ databases">
        <authorList>
            <person name="Sharma S."/>
            <person name="Sidhu C."/>
            <person name="Pinnaka A.K."/>
        </authorList>
    </citation>
    <scope>NUCLEOTIDE SEQUENCE [LARGE SCALE GENOMIC DNA]</scope>
    <source>
        <strain evidence="14">AK93</strain>
    </source>
</reference>
<organism evidence="13 14">
    <name type="scientific">Alkalilimnicola ehrlichii</name>
    <dbReference type="NCBI Taxonomy" id="351052"/>
    <lineage>
        <taxon>Bacteria</taxon>
        <taxon>Pseudomonadati</taxon>
        <taxon>Pseudomonadota</taxon>
        <taxon>Gammaproteobacteria</taxon>
        <taxon>Chromatiales</taxon>
        <taxon>Ectothiorhodospiraceae</taxon>
        <taxon>Alkalilimnicola</taxon>
    </lineage>
</organism>
<dbReference type="GO" id="GO:0003908">
    <property type="term" value="F:methylated-DNA-[protein]-cysteine S-methyltransferase activity"/>
    <property type="evidence" value="ECO:0007669"/>
    <property type="project" value="UniProtKB-EC"/>
</dbReference>
<dbReference type="PROSITE" id="PS01124">
    <property type="entry name" value="HTH_ARAC_FAMILY_2"/>
    <property type="match status" value="1"/>
</dbReference>
<protein>
    <recommendedName>
        <fullName evidence="3">methylated-DNA--[protein]-cysteine S-methyltransferase</fullName>
        <ecNumber evidence="3">2.1.1.63</ecNumber>
    </recommendedName>
</protein>
<dbReference type="EMBL" id="NFZW01000010">
    <property type="protein sequence ID" value="RFA36182.1"/>
    <property type="molecule type" value="Genomic_DNA"/>
</dbReference>
<evidence type="ECO:0000256" key="6">
    <source>
        <dbReference type="ARBA" id="ARBA00022763"/>
    </source>
</evidence>
<feature type="domain" description="HTH araC/xylS-type" evidence="12">
    <location>
        <begin position="11"/>
        <end position="108"/>
    </location>
</feature>
<dbReference type="CDD" id="cd06445">
    <property type="entry name" value="ATase"/>
    <property type="match status" value="1"/>
</dbReference>
<dbReference type="PROSITE" id="PS00374">
    <property type="entry name" value="MGMT"/>
    <property type="match status" value="1"/>
</dbReference>
<evidence type="ECO:0000256" key="3">
    <source>
        <dbReference type="ARBA" id="ARBA00011918"/>
    </source>
</evidence>
<name>A0A3E0WT70_9GAMM</name>
<evidence type="ECO:0000256" key="4">
    <source>
        <dbReference type="ARBA" id="ARBA00022603"/>
    </source>
</evidence>
<evidence type="ECO:0000256" key="5">
    <source>
        <dbReference type="ARBA" id="ARBA00022679"/>
    </source>
</evidence>
<dbReference type="SUPFAM" id="SSF46689">
    <property type="entry name" value="Homeodomain-like"/>
    <property type="match status" value="1"/>
</dbReference>
<dbReference type="GO" id="GO:0032259">
    <property type="term" value="P:methylation"/>
    <property type="evidence" value="ECO:0007669"/>
    <property type="project" value="UniProtKB-KW"/>
</dbReference>
<evidence type="ECO:0000256" key="8">
    <source>
        <dbReference type="ARBA" id="ARBA00023163"/>
    </source>
</evidence>
<dbReference type="Proteomes" id="UP000256763">
    <property type="component" value="Unassembled WGS sequence"/>
</dbReference>
<dbReference type="Gene3D" id="1.10.10.10">
    <property type="entry name" value="Winged helix-like DNA-binding domain superfamily/Winged helix DNA-binding domain"/>
    <property type="match status" value="1"/>
</dbReference>
<dbReference type="Gene3D" id="1.10.10.60">
    <property type="entry name" value="Homeodomain-like"/>
    <property type="match status" value="1"/>
</dbReference>
<comment type="catalytic activity">
    <reaction evidence="10">
        <text>a 6-O-methyl-2'-deoxyguanosine in DNA + L-cysteinyl-[protein] = S-methyl-L-cysteinyl-[protein] + a 2'-deoxyguanosine in DNA</text>
        <dbReference type="Rhea" id="RHEA:24000"/>
        <dbReference type="Rhea" id="RHEA-COMP:10131"/>
        <dbReference type="Rhea" id="RHEA-COMP:10132"/>
        <dbReference type="Rhea" id="RHEA-COMP:11367"/>
        <dbReference type="Rhea" id="RHEA-COMP:11368"/>
        <dbReference type="ChEBI" id="CHEBI:29950"/>
        <dbReference type="ChEBI" id="CHEBI:82612"/>
        <dbReference type="ChEBI" id="CHEBI:85445"/>
        <dbReference type="ChEBI" id="CHEBI:85448"/>
        <dbReference type="EC" id="2.1.1.63"/>
    </reaction>
</comment>
<dbReference type="InterPro" id="IPR036388">
    <property type="entry name" value="WH-like_DNA-bd_sf"/>
</dbReference>
<dbReference type="InterPro" id="IPR018060">
    <property type="entry name" value="HTH_AraC"/>
</dbReference>
<dbReference type="InterPro" id="IPR036217">
    <property type="entry name" value="MethylDNA_cys_MeTrfase_DNAb"/>
</dbReference>
<evidence type="ECO:0000256" key="2">
    <source>
        <dbReference type="ARBA" id="ARBA00008711"/>
    </source>
</evidence>
<dbReference type="InterPro" id="IPR036631">
    <property type="entry name" value="MGMT_N_sf"/>
</dbReference>
<evidence type="ECO:0000313" key="13">
    <source>
        <dbReference type="EMBL" id="RFA36182.1"/>
    </source>
</evidence>
<dbReference type="SMART" id="SM00342">
    <property type="entry name" value="HTH_ARAC"/>
    <property type="match status" value="1"/>
</dbReference>
<proteinExistence type="inferred from homology"/>
<evidence type="ECO:0000256" key="9">
    <source>
        <dbReference type="ARBA" id="ARBA00023204"/>
    </source>
</evidence>
<evidence type="ECO:0000256" key="11">
    <source>
        <dbReference type="SAM" id="MobiDB-lite"/>
    </source>
</evidence>
<keyword evidence="14" id="KW-1185">Reference proteome</keyword>
<sequence>MDKAADYERIAKAMHYIRDRVADQPSLAEIAAHVHMSPFHFQRLFCRWAGTTPKRFLQVLTLERIKRLLAGEEPLLNVSEAAGLSSSSRLYDHFVRLEAVTPGEYRSGGEGLRIDCGVHPTPFGSLFVAMTAKGVCRATFLGETTLDEELKILAATWPRAVVAPAQEVTAAVVSSLFGAATTPNKPISLSVSGTNLQIAVWRALLRIPRGYTVSYSQLAATVGAPGAARAVGNAVGANPVAFFIPCHRVIRQSGALGGYRWGEPRKRIIQIWEYLNAAQSTDNPAHPAPVRWTGSEPVSVKSADRNL</sequence>
<accession>A0A3E0WT70</accession>
<evidence type="ECO:0000256" key="7">
    <source>
        <dbReference type="ARBA" id="ARBA00023015"/>
    </source>
</evidence>
<keyword evidence="4 13" id="KW-0489">Methyltransferase</keyword>
<dbReference type="Pfam" id="PF12833">
    <property type="entry name" value="HTH_18"/>
    <property type="match status" value="1"/>
</dbReference>
<evidence type="ECO:0000259" key="12">
    <source>
        <dbReference type="PROSITE" id="PS01124"/>
    </source>
</evidence>
<gene>
    <name evidence="13" type="ORF">CAL65_12055</name>
</gene>
<feature type="region of interest" description="Disordered" evidence="11">
    <location>
        <begin position="281"/>
        <end position="307"/>
    </location>
</feature>
<evidence type="ECO:0000313" key="14">
    <source>
        <dbReference type="Proteomes" id="UP000256763"/>
    </source>
</evidence>
<dbReference type="SUPFAM" id="SSF53155">
    <property type="entry name" value="Methylated DNA-protein cysteine methyltransferase domain"/>
    <property type="match status" value="1"/>
</dbReference>
<evidence type="ECO:0000256" key="1">
    <source>
        <dbReference type="ARBA" id="ARBA00001286"/>
    </source>
</evidence>
<keyword evidence="9" id="KW-0234">DNA repair</keyword>
<dbReference type="Gene3D" id="3.30.160.70">
    <property type="entry name" value="Methylated DNA-protein cysteine methyltransferase domain"/>
    <property type="match status" value="1"/>
</dbReference>
<dbReference type="SUPFAM" id="SSF46767">
    <property type="entry name" value="Methylated DNA-protein cysteine methyltransferase, C-terminal domain"/>
    <property type="match status" value="1"/>
</dbReference>
<dbReference type="AlphaFoldDB" id="A0A3E0WT70"/>
<dbReference type="Pfam" id="PF01035">
    <property type="entry name" value="DNA_binding_1"/>
    <property type="match status" value="1"/>
</dbReference>
<comment type="catalytic activity">
    <reaction evidence="1">
        <text>a 4-O-methyl-thymidine in DNA + L-cysteinyl-[protein] = a thymidine in DNA + S-methyl-L-cysteinyl-[protein]</text>
        <dbReference type="Rhea" id="RHEA:53428"/>
        <dbReference type="Rhea" id="RHEA-COMP:10131"/>
        <dbReference type="Rhea" id="RHEA-COMP:10132"/>
        <dbReference type="Rhea" id="RHEA-COMP:13555"/>
        <dbReference type="Rhea" id="RHEA-COMP:13556"/>
        <dbReference type="ChEBI" id="CHEBI:29950"/>
        <dbReference type="ChEBI" id="CHEBI:82612"/>
        <dbReference type="ChEBI" id="CHEBI:137386"/>
        <dbReference type="ChEBI" id="CHEBI:137387"/>
        <dbReference type="EC" id="2.1.1.63"/>
    </reaction>
</comment>